<feature type="coiled-coil region" evidence="1">
    <location>
        <begin position="1"/>
        <end position="35"/>
    </location>
</feature>
<evidence type="ECO:0000256" key="1">
    <source>
        <dbReference type="SAM" id="Coils"/>
    </source>
</evidence>
<evidence type="ECO:0000313" key="3">
    <source>
        <dbReference type="EMBL" id="CUN76693.1"/>
    </source>
</evidence>
<dbReference type="RefSeq" id="WP_055258320.1">
    <property type="nucleotide sequence ID" value="NZ_BCMV01000066.1"/>
</dbReference>
<protein>
    <submittedName>
        <fullName evidence="3">Uncharacterized protein</fullName>
    </submittedName>
</protein>
<evidence type="ECO:0000256" key="2">
    <source>
        <dbReference type="SAM" id="Phobius"/>
    </source>
</evidence>
<keyword evidence="1" id="KW-0175">Coiled coil</keyword>
<name>A0ABP2ART8_SARVE</name>
<dbReference type="EMBL" id="CYZR01000003">
    <property type="protein sequence ID" value="CUN76693.1"/>
    <property type="molecule type" value="Genomic_DNA"/>
</dbReference>
<evidence type="ECO:0000313" key="4">
    <source>
        <dbReference type="Proteomes" id="UP000095488"/>
    </source>
</evidence>
<keyword evidence="2" id="KW-1133">Transmembrane helix</keyword>
<feature type="transmembrane region" description="Helical" evidence="2">
    <location>
        <begin position="49"/>
        <end position="69"/>
    </location>
</feature>
<sequence>MDELTEYVYRQENKLQEYEEKLSNLYVENLKINEKVNRLTEKIQSIFAVLRWMSVTGLGAALSLIIFIIEIHIK</sequence>
<comment type="caution">
    <text evidence="3">The sequence shown here is derived from an EMBL/GenBank/DDBJ whole genome shotgun (WGS) entry which is preliminary data.</text>
</comment>
<keyword evidence="2" id="KW-0472">Membrane</keyword>
<proteinExistence type="predicted"/>
<accession>A0ABP2ART8</accession>
<keyword evidence="2" id="KW-0812">Transmembrane</keyword>
<keyword evidence="4" id="KW-1185">Reference proteome</keyword>
<reference evidence="3 4" key="1">
    <citation type="submission" date="2015-09" db="EMBL/GenBank/DDBJ databases">
        <authorList>
            <consortium name="Pathogen Informatics"/>
            <person name="Wu L."/>
            <person name="Ma J."/>
        </authorList>
    </citation>
    <scope>NUCLEOTIDE SEQUENCE [LARGE SCALE GENOMIC DNA]</scope>
    <source>
        <strain evidence="3 4">2789STDY5834858</strain>
    </source>
</reference>
<gene>
    <name evidence="3" type="ORF">ERS852473_01036</name>
</gene>
<dbReference type="Proteomes" id="UP000095488">
    <property type="component" value="Unassembled WGS sequence"/>
</dbReference>
<organism evidence="3 4">
    <name type="scientific">Sarcina ventriculi</name>
    <name type="common">Clostridium ventriculi</name>
    <dbReference type="NCBI Taxonomy" id="1267"/>
    <lineage>
        <taxon>Bacteria</taxon>
        <taxon>Bacillati</taxon>
        <taxon>Bacillota</taxon>
        <taxon>Clostridia</taxon>
        <taxon>Eubacteriales</taxon>
        <taxon>Clostridiaceae</taxon>
        <taxon>Sarcina</taxon>
    </lineage>
</organism>